<dbReference type="AlphaFoldDB" id="A0A7Z2VYX7"/>
<organism evidence="6 7">
    <name type="scientific">Massilia forsythiae</name>
    <dbReference type="NCBI Taxonomy" id="2728020"/>
    <lineage>
        <taxon>Bacteria</taxon>
        <taxon>Pseudomonadati</taxon>
        <taxon>Pseudomonadota</taxon>
        <taxon>Betaproteobacteria</taxon>
        <taxon>Burkholderiales</taxon>
        <taxon>Oxalobacteraceae</taxon>
        <taxon>Telluria group</taxon>
        <taxon>Massilia</taxon>
    </lineage>
</organism>
<dbReference type="Gene3D" id="3.40.190.290">
    <property type="match status" value="1"/>
</dbReference>
<dbReference type="RefSeq" id="WP_170204075.1">
    <property type="nucleotide sequence ID" value="NZ_CP051685.1"/>
</dbReference>
<feature type="domain" description="HTH lysR-type" evidence="5">
    <location>
        <begin position="3"/>
        <end position="59"/>
    </location>
</feature>
<dbReference type="GO" id="GO:0003677">
    <property type="term" value="F:DNA binding"/>
    <property type="evidence" value="ECO:0007669"/>
    <property type="project" value="UniProtKB-KW"/>
</dbReference>
<dbReference type="Proteomes" id="UP000502415">
    <property type="component" value="Chromosome"/>
</dbReference>
<dbReference type="SUPFAM" id="SSF53850">
    <property type="entry name" value="Periplasmic binding protein-like II"/>
    <property type="match status" value="1"/>
</dbReference>
<comment type="similarity">
    <text evidence="1">Belongs to the LysR transcriptional regulatory family.</text>
</comment>
<evidence type="ECO:0000256" key="1">
    <source>
        <dbReference type="ARBA" id="ARBA00009437"/>
    </source>
</evidence>
<keyword evidence="2" id="KW-0805">Transcription regulation</keyword>
<dbReference type="InterPro" id="IPR036390">
    <property type="entry name" value="WH_DNA-bd_sf"/>
</dbReference>
<dbReference type="InterPro" id="IPR036388">
    <property type="entry name" value="WH-like_DNA-bd_sf"/>
</dbReference>
<dbReference type="InterPro" id="IPR000847">
    <property type="entry name" value="LysR_HTH_N"/>
</dbReference>
<dbReference type="NCBIfam" id="NF009888">
    <property type="entry name" value="PRK13348.1"/>
    <property type="match status" value="1"/>
</dbReference>
<protein>
    <submittedName>
        <fullName evidence="6">LysR family transcriptional regulator ArgP</fullName>
    </submittedName>
</protein>
<dbReference type="PANTHER" id="PTHR30579">
    <property type="entry name" value="TRANSCRIPTIONAL REGULATOR"/>
    <property type="match status" value="1"/>
</dbReference>
<dbReference type="InterPro" id="IPR050176">
    <property type="entry name" value="LTTR"/>
</dbReference>
<dbReference type="PANTHER" id="PTHR30579:SF2">
    <property type="entry name" value="HTH-TYPE TRANSCRIPTIONAL REGULATOR ARGP"/>
    <property type="match status" value="1"/>
</dbReference>
<dbReference type="Pfam" id="PF00126">
    <property type="entry name" value="HTH_1"/>
    <property type="match status" value="1"/>
</dbReference>
<dbReference type="Gene3D" id="1.10.10.10">
    <property type="entry name" value="Winged helix-like DNA-binding domain superfamily/Winged helix DNA-binding domain"/>
    <property type="match status" value="1"/>
</dbReference>
<name>A0A7Z2VYX7_9BURK</name>
<reference evidence="6 7" key="1">
    <citation type="submission" date="2020-04" db="EMBL/GenBank/DDBJ databases">
        <title>Genome sequencing of novel species.</title>
        <authorList>
            <person name="Heo J."/>
            <person name="Kim S.-J."/>
            <person name="Kim J.-S."/>
            <person name="Hong S.-B."/>
            <person name="Kwon S.-W."/>
        </authorList>
    </citation>
    <scope>NUCLEOTIDE SEQUENCE [LARGE SCALE GENOMIC DNA]</scope>
    <source>
        <strain evidence="6 7">GN2-R2</strain>
    </source>
</reference>
<keyword evidence="7" id="KW-1185">Reference proteome</keyword>
<dbReference type="KEGG" id="mfy:HH212_19820"/>
<evidence type="ECO:0000259" key="5">
    <source>
        <dbReference type="PROSITE" id="PS50931"/>
    </source>
</evidence>
<evidence type="ECO:0000256" key="2">
    <source>
        <dbReference type="ARBA" id="ARBA00023015"/>
    </source>
</evidence>
<accession>A0A7Z2VYX7</accession>
<dbReference type="InterPro" id="IPR017685">
    <property type="entry name" value="ArgP"/>
</dbReference>
<gene>
    <name evidence="6" type="ORF">HH212_19820</name>
</gene>
<sequence length="301" mass="32911">MKIDPRRSEAFLATVDNGSLEQAALQLRITPSAVSQRISALEQDMGTPLLMRTRPCRPTAPGMRLLQFLRRRALLEAEFSADLAQDAGPVRVTLAVNNDTLATWLLPVLAPVLIDEGLLVEFVLDNQGHTFALLEQGQAVACISGEERPMRGCAVSALGLMRYRMVAAPAFARRWFPAGLEREAARRAPVMVFDRKDTLQTQFLLRHAGLPEGAYPFHYVPASDPYVQAIRLGLGYGMLPLEQCAAMLASGDLIDLAPGLHADVPLYWHAWRIQPARLERLGAALIGAARATLLPLAPPVP</sequence>
<dbReference type="PROSITE" id="PS50931">
    <property type="entry name" value="HTH_LYSR"/>
    <property type="match status" value="1"/>
</dbReference>
<keyword evidence="3" id="KW-0238">DNA-binding</keyword>
<dbReference type="GO" id="GO:0003700">
    <property type="term" value="F:DNA-binding transcription factor activity"/>
    <property type="evidence" value="ECO:0007669"/>
    <property type="project" value="InterPro"/>
</dbReference>
<dbReference type="SUPFAM" id="SSF46785">
    <property type="entry name" value="Winged helix' DNA-binding domain"/>
    <property type="match status" value="1"/>
</dbReference>
<keyword evidence="4" id="KW-0804">Transcription</keyword>
<evidence type="ECO:0000256" key="4">
    <source>
        <dbReference type="ARBA" id="ARBA00023163"/>
    </source>
</evidence>
<evidence type="ECO:0000313" key="6">
    <source>
        <dbReference type="EMBL" id="QJE01988.1"/>
    </source>
</evidence>
<dbReference type="NCBIfam" id="TIGR03298">
    <property type="entry name" value="argP"/>
    <property type="match status" value="1"/>
</dbReference>
<dbReference type="EMBL" id="CP051685">
    <property type="protein sequence ID" value="QJE01988.1"/>
    <property type="molecule type" value="Genomic_DNA"/>
</dbReference>
<proteinExistence type="inferred from homology"/>
<evidence type="ECO:0000313" key="7">
    <source>
        <dbReference type="Proteomes" id="UP000502415"/>
    </source>
</evidence>
<dbReference type="NCBIfam" id="NF002964">
    <property type="entry name" value="PRK03635.1"/>
    <property type="match status" value="1"/>
</dbReference>
<evidence type="ECO:0000256" key="3">
    <source>
        <dbReference type="ARBA" id="ARBA00023125"/>
    </source>
</evidence>